<dbReference type="Gene3D" id="2.160.10.10">
    <property type="entry name" value="Hexapeptide repeat proteins"/>
    <property type="match status" value="1"/>
</dbReference>
<proteinExistence type="inferred from homology"/>
<evidence type="ECO:0000256" key="3">
    <source>
        <dbReference type="ARBA" id="ARBA00022679"/>
    </source>
</evidence>
<comment type="catalytic activity">
    <reaction evidence="7">
        <text>a UDP-3-O-[(3R)-3-hydroxyacyl]-alpha-D-glucosamine + a (3R)-hydroxyacyl-[ACP] = a UDP-2-N,3-O-bis[(3R)-3-hydroxyacyl]-alpha-D-glucosamine + holo-[ACP] + H(+)</text>
        <dbReference type="Rhea" id="RHEA:53836"/>
        <dbReference type="Rhea" id="RHEA-COMP:9685"/>
        <dbReference type="Rhea" id="RHEA-COMP:9945"/>
        <dbReference type="ChEBI" id="CHEBI:15378"/>
        <dbReference type="ChEBI" id="CHEBI:64479"/>
        <dbReference type="ChEBI" id="CHEBI:78827"/>
        <dbReference type="ChEBI" id="CHEBI:137740"/>
        <dbReference type="ChEBI" id="CHEBI:137748"/>
        <dbReference type="EC" id="2.3.1.191"/>
    </reaction>
</comment>
<dbReference type="InterPro" id="IPR001451">
    <property type="entry name" value="Hexapep"/>
</dbReference>
<evidence type="ECO:0000256" key="5">
    <source>
        <dbReference type="ARBA" id="ARBA00023098"/>
    </source>
</evidence>
<dbReference type="Gene3D" id="3.40.1390.10">
    <property type="entry name" value="MurE/MurF, N-terminal domain"/>
    <property type="match status" value="1"/>
</dbReference>
<evidence type="ECO:0000256" key="4">
    <source>
        <dbReference type="ARBA" id="ARBA00022737"/>
    </source>
</evidence>
<evidence type="ECO:0000313" key="10">
    <source>
        <dbReference type="Proteomes" id="UP000503313"/>
    </source>
</evidence>
<dbReference type="InterPro" id="IPR011004">
    <property type="entry name" value="Trimer_LpxA-like_sf"/>
</dbReference>
<keyword evidence="4 7" id="KW-0677">Repeat</keyword>
<organism evidence="9 10">
    <name type="scientific">Arcobacter defluvii</name>
    <dbReference type="NCBI Taxonomy" id="873191"/>
    <lineage>
        <taxon>Bacteria</taxon>
        <taxon>Pseudomonadati</taxon>
        <taxon>Campylobacterota</taxon>
        <taxon>Epsilonproteobacteria</taxon>
        <taxon>Campylobacterales</taxon>
        <taxon>Arcobacteraceae</taxon>
        <taxon>Arcobacter</taxon>
    </lineage>
</organism>
<dbReference type="EC" id="2.3.1.191" evidence="7"/>
<comment type="similarity">
    <text evidence="7">Belongs to the transferase hexapeptide repeat family. LpxD subfamily.</text>
</comment>
<evidence type="ECO:0000256" key="7">
    <source>
        <dbReference type="HAMAP-Rule" id="MF_00523"/>
    </source>
</evidence>
<comment type="subunit">
    <text evidence="7">Homotrimer.</text>
</comment>
<dbReference type="InterPro" id="IPR007691">
    <property type="entry name" value="LpxD"/>
</dbReference>
<keyword evidence="6 7" id="KW-0012">Acyltransferase</keyword>
<dbReference type="Pfam" id="PF14602">
    <property type="entry name" value="Hexapep_2"/>
    <property type="match status" value="1"/>
</dbReference>
<dbReference type="Proteomes" id="UP000503313">
    <property type="component" value="Chromosome"/>
</dbReference>
<sequence length="315" mass="33948">MTLQEIADFIGIDCQEKKEITGLNTLLDSNENQLTFLENKKYLSDLKNTKAAAVLVTEENSKEVPSSSIALICDEPYLMLAKISKLFAPNVIEMDGEKPLIGGGTKVMPNVYIGKNSVIGSDCTIMAGAFIGDNVTIGNNTIIYPNVTVYRDCSIGNDCIIHAGTVIGSDGFGFANTKDGKYIKIYQNGNVTIGNDIEIGANSTIDRAVFNSTIIEDGVRIDNLVHIGHNCKISRGSILVAQVGLSGSTTLHPYVVMGGQSATAGHLEIAPFTTIAARSGVTKTIHEPKKQWAGFPLFEHKQWLKLQGKISNLLK</sequence>
<dbReference type="NCBIfam" id="TIGR01853">
    <property type="entry name" value="lipid_A_lpxD"/>
    <property type="match status" value="1"/>
</dbReference>
<dbReference type="RefSeq" id="WP_129011606.1">
    <property type="nucleotide sequence ID" value="NZ_CP053835.1"/>
</dbReference>
<dbReference type="SUPFAM" id="SSF51161">
    <property type="entry name" value="Trimeric LpxA-like enzymes"/>
    <property type="match status" value="1"/>
</dbReference>
<dbReference type="HAMAP" id="MF_00523">
    <property type="entry name" value="LpxD"/>
    <property type="match status" value="1"/>
</dbReference>
<comment type="function">
    <text evidence="7">Catalyzes the N-acylation of UDP-3-O-acylglucosamine using 3-hydroxyacyl-ACP as the acyl donor. Is involved in the biosynthesis of lipid A, a phosphorylated glycolipid that anchors the lipopolysaccharide to the outer membrane of the cell.</text>
</comment>
<reference evidence="9 10" key="1">
    <citation type="submission" date="2020-05" db="EMBL/GenBank/DDBJ databases">
        <title>Complete genome sequencing of Campylobacter and Arcobacter type strains.</title>
        <authorList>
            <person name="Miller W.G."/>
            <person name="Yee E."/>
        </authorList>
    </citation>
    <scope>NUCLEOTIDE SEQUENCE [LARGE SCALE GENOMIC DNA]</scope>
    <source>
        <strain evidence="9 10">LMG 25694</strain>
    </source>
</reference>
<evidence type="ECO:0000256" key="2">
    <source>
        <dbReference type="ARBA" id="ARBA00022556"/>
    </source>
</evidence>
<evidence type="ECO:0000256" key="6">
    <source>
        <dbReference type="ARBA" id="ARBA00023315"/>
    </source>
</evidence>
<accession>A0AAE7BGM2</accession>
<dbReference type="Pfam" id="PF04613">
    <property type="entry name" value="LpxD"/>
    <property type="match status" value="1"/>
</dbReference>
<dbReference type="PANTHER" id="PTHR43378">
    <property type="entry name" value="UDP-3-O-ACYLGLUCOSAMINE N-ACYLTRANSFERASE"/>
    <property type="match status" value="1"/>
</dbReference>
<name>A0AAE7BGM2_9BACT</name>
<evidence type="ECO:0000256" key="1">
    <source>
        <dbReference type="ARBA" id="ARBA00022516"/>
    </source>
</evidence>
<dbReference type="InterPro" id="IPR020573">
    <property type="entry name" value="UDP_GlcNAc_AcTrfase_non-rep"/>
</dbReference>
<dbReference type="KEGG" id="adz:ADFLV_1542"/>
<dbReference type="EMBL" id="CP053835">
    <property type="protein sequence ID" value="QKF77566.1"/>
    <property type="molecule type" value="Genomic_DNA"/>
</dbReference>
<dbReference type="Pfam" id="PF00132">
    <property type="entry name" value="Hexapep"/>
    <property type="match status" value="2"/>
</dbReference>
<dbReference type="PANTHER" id="PTHR43378:SF2">
    <property type="entry name" value="UDP-3-O-ACYLGLUCOSAMINE N-ACYLTRANSFERASE 1, MITOCHONDRIAL-RELATED"/>
    <property type="match status" value="1"/>
</dbReference>
<dbReference type="GO" id="GO:0016410">
    <property type="term" value="F:N-acyltransferase activity"/>
    <property type="evidence" value="ECO:0007669"/>
    <property type="project" value="InterPro"/>
</dbReference>
<keyword evidence="2 7" id="KW-0441">Lipid A biosynthesis</keyword>
<dbReference type="NCBIfam" id="NF002060">
    <property type="entry name" value="PRK00892.1"/>
    <property type="match status" value="1"/>
</dbReference>
<keyword evidence="3 7" id="KW-0808">Transferase</keyword>
<dbReference type="GO" id="GO:0103118">
    <property type="term" value="F:UDP-3-O-[(3R)-3-hydroxyacyl]-glucosamine N-acyltransferase activity"/>
    <property type="evidence" value="ECO:0007669"/>
    <property type="project" value="UniProtKB-EC"/>
</dbReference>
<dbReference type="AlphaFoldDB" id="A0AAE7BGM2"/>
<feature type="domain" description="UDP-3-O-[3-hydroxymyristoyl] glucosamine N-acyltransferase non-repeat region" evidence="8">
    <location>
        <begin position="19"/>
        <end position="86"/>
    </location>
</feature>
<evidence type="ECO:0000259" key="8">
    <source>
        <dbReference type="Pfam" id="PF04613"/>
    </source>
</evidence>
<comment type="pathway">
    <text evidence="7">Bacterial outer membrane biogenesis; LPS lipid A biosynthesis.</text>
</comment>
<feature type="active site" description="Proton acceptor" evidence="7">
    <location>
        <position position="229"/>
    </location>
</feature>
<dbReference type="CDD" id="cd03352">
    <property type="entry name" value="LbH_LpxD"/>
    <property type="match status" value="1"/>
</dbReference>
<evidence type="ECO:0000313" key="9">
    <source>
        <dbReference type="EMBL" id="QKF77566.1"/>
    </source>
</evidence>
<keyword evidence="5 7" id="KW-0443">Lipid metabolism</keyword>
<keyword evidence="1 7" id="KW-0444">Lipid biosynthesis</keyword>
<dbReference type="GO" id="GO:0016020">
    <property type="term" value="C:membrane"/>
    <property type="evidence" value="ECO:0007669"/>
    <property type="project" value="GOC"/>
</dbReference>
<dbReference type="GO" id="GO:0009245">
    <property type="term" value="P:lipid A biosynthetic process"/>
    <property type="evidence" value="ECO:0007669"/>
    <property type="project" value="UniProtKB-UniRule"/>
</dbReference>
<keyword evidence="10" id="KW-1185">Reference proteome</keyword>
<gene>
    <name evidence="7 9" type="primary">lpxD</name>
    <name evidence="9" type="ORF">ADFLV_1542</name>
</gene>
<protein>
    <recommendedName>
        <fullName evidence="7">UDP-3-O-acylglucosamine N-acyltransferase</fullName>
        <ecNumber evidence="7">2.3.1.191</ecNumber>
    </recommendedName>
</protein>